<keyword evidence="4" id="KW-0472">Membrane</keyword>
<keyword evidence="5" id="KW-0479">Metal-binding</keyword>
<dbReference type="InterPro" id="IPR036396">
    <property type="entry name" value="Cyt_P450_sf"/>
</dbReference>
<dbReference type="PRINTS" id="PR00385">
    <property type="entry name" value="P450"/>
</dbReference>
<keyword evidence="5" id="KW-0408">Iron</keyword>
<dbReference type="RefSeq" id="XP_005095143.1">
    <property type="nucleotide sequence ID" value="XM_005095086.3"/>
</dbReference>
<evidence type="ECO:0000256" key="3">
    <source>
        <dbReference type="ARBA" id="ARBA00022824"/>
    </source>
</evidence>
<accession>A0ABM0JJK0</accession>
<protein>
    <submittedName>
        <fullName evidence="7">Cytochrome P450 4V2 isoform X1</fullName>
    </submittedName>
</protein>
<evidence type="ECO:0000313" key="7">
    <source>
        <dbReference type="RefSeq" id="XP_005095143.1"/>
    </source>
</evidence>
<dbReference type="Gene3D" id="1.10.630.10">
    <property type="entry name" value="Cytochrome P450"/>
    <property type="match status" value="1"/>
</dbReference>
<dbReference type="Pfam" id="PF00067">
    <property type="entry name" value="p450"/>
    <property type="match status" value="1"/>
</dbReference>
<gene>
    <name evidence="7" type="primary">LOC101852539</name>
</gene>
<dbReference type="PRINTS" id="PR00463">
    <property type="entry name" value="EP450I"/>
</dbReference>
<keyword evidence="5" id="KW-0349">Heme</keyword>
<dbReference type="InterPro" id="IPR017972">
    <property type="entry name" value="Cyt_P450_CS"/>
</dbReference>
<dbReference type="InterPro" id="IPR050196">
    <property type="entry name" value="Cytochrome_P450_Monoox"/>
</dbReference>
<evidence type="ECO:0000313" key="6">
    <source>
        <dbReference type="Proteomes" id="UP000694888"/>
    </source>
</evidence>
<dbReference type="SUPFAM" id="SSF48264">
    <property type="entry name" value="Cytochrome P450"/>
    <property type="match status" value="1"/>
</dbReference>
<organism evidence="6 7">
    <name type="scientific">Aplysia californica</name>
    <name type="common">California sea hare</name>
    <dbReference type="NCBI Taxonomy" id="6500"/>
    <lineage>
        <taxon>Eukaryota</taxon>
        <taxon>Metazoa</taxon>
        <taxon>Spiralia</taxon>
        <taxon>Lophotrochozoa</taxon>
        <taxon>Mollusca</taxon>
        <taxon>Gastropoda</taxon>
        <taxon>Heterobranchia</taxon>
        <taxon>Euthyneura</taxon>
        <taxon>Tectipleura</taxon>
        <taxon>Aplysiida</taxon>
        <taxon>Aplysioidea</taxon>
        <taxon>Aplysiidae</taxon>
        <taxon>Aplysia</taxon>
    </lineage>
</organism>
<proteinExistence type="inferred from homology"/>
<keyword evidence="3" id="KW-0256">Endoplasmic reticulum</keyword>
<dbReference type="InterPro" id="IPR002401">
    <property type="entry name" value="Cyt_P450_E_grp-I"/>
</dbReference>
<keyword evidence="5" id="KW-0560">Oxidoreductase</keyword>
<dbReference type="Proteomes" id="UP000694888">
    <property type="component" value="Unplaced"/>
</dbReference>
<name>A0ABM0JJK0_APLCA</name>
<dbReference type="GeneID" id="101852539"/>
<dbReference type="InterPro" id="IPR001128">
    <property type="entry name" value="Cyt_P450"/>
</dbReference>
<dbReference type="CDD" id="cd20660">
    <property type="entry name" value="CYP4V-like"/>
    <property type="match status" value="1"/>
</dbReference>
<dbReference type="PROSITE" id="PS00086">
    <property type="entry name" value="CYTOCHROME_P450"/>
    <property type="match status" value="1"/>
</dbReference>
<reference evidence="7" key="1">
    <citation type="submission" date="2025-08" db="UniProtKB">
        <authorList>
            <consortium name="RefSeq"/>
        </authorList>
    </citation>
    <scope>IDENTIFICATION</scope>
</reference>
<evidence type="ECO:0000256" key="1">
    <source>
        <dbReference type="ARBA" id="ARBA00004586"/>
    </source>
</evidence>
<comment type="subcellular location">
    <subcellularLocation>
        <location evidence="1">Endoplasmic reticulum membrane</location>
    </subcellularLocation>
</comment>
<dbReference type="PANTHER" id="PTHR24291:SF189">
    <property type="entry name" value="CYTOCHROME P450 4C3-RELATED"/>
    <property type="match status" value="1"/>
</dbReference>
<sequence>MFAACIVGLLAGLIYLAYFYRDKRVKELIDNIPGPDPLPILGNAHQLCFGHAWYRQLLEFGVDYKKEGIVRIWLANKPIVAFFKPQYVEALLSSTKHIDKASEYNFILPWLGTGLLTSTGDKWRVRRKMLTPTFHFNILNDFLYVFNKQSEVLTKKLDVKMKQGSFNLFQDVALCALDIICETAMGKTIDAQQSDSEYVHAVYRMSTLIDGRMRKPWFWSDLLYSIIGHGREHADKLKILHDFTNSVIADRLKDFDQKQAELVRKELTGEAVEPGHKKVRLAFLDMLLYMSENLTKLDIQDIREEVDTFMFEGHDTTAAAMNWATHLIGANPEVQAKVHEELDRVFGNDDRDVTAEDLKELKYLECCIKEALRLFPSVPLFARSITGDLQLGEYTIPKGTTVVVVTTALHRDPEIFPDPEVFNPERFLLENCKNRHPYGYVPFSAGPRNCIGQKFALMEEKTVLSHIFRKFSVKSTQQREDLRPVGDLILRPEIGILVELKHRTKAA</sequence>
<comment type="similarity">
    <text evidence="2 5">Belongs to the cytochrome P450 family.</text>
</comment>
<evidence type="ECO:0000256" key="2">
    <source>
        <dbReference type="ARBA" id="ARBA00010617"/>
    </source>
</evidence>
<evidence type="ECO:0000256" key="4">
    <source>
        <dbReference type="ARBA" id="ARBA00023136"/>
    </source>
</evidence>
<dbReference type="PANTHER" id="PTHR24291">
    <property type="entry name" value="CYTOCHROME P450 FAMILY 4"/>
    <property type="match status" value="1"/>
</dbReference>
<evidence type="ECO:0000256" key="5">
    <source>
        <dbReference type="RuleBase" id="RU000461"/>
    </source>
</evidence>
<keyword evidence="5" id="KW-0503">Monooxygenase</keyword>
<keyword evidence="6" id="KW-1185">Reference proteome</keyword>